<dbReference type="Proteomes" id="UP001178277">
    <property type="component" value="Unassembled WGS sequence"/>
</dbReference>
<dbReference type="EMBL" id="JAUUTP010000009">
    <property type="protein sequence ID" value="MDP1418893.1"/>
    <property type="molecule type" value="Genomic_DNA"/>
</dbReference>
<name>A0AA90NTI9_9BACI</name>
<gene>
    <name evidence="2" type="ORF">Q8G35_10760</name>
</gene>
<accession>A0AA90NTI9</accession>
<dbReference type="PANTHER" id="PTHR43355:SF2">
    <property type="entry name" value="FLAVIN REDUCTASE (NADPH)"/>
    <property type="match status" value="1"/>
</dbReference>
<sequence>MNITVFGANGQVGQQFINIALQNGDTVKAFVRREGSLNYSHPNFTIIVGSLTDEKIVTEAIQGQDAVVSTLGPNLNGGRKVTELPIRDAHEMILKVMEAKGVKRFITLATPSAKSNVDKKQIATVIPALMPKLFFPPGYQEMKGIERLVNASKVDWTVVRIINPNVKTDGNGYTISFGDTKAKMSVSRKNVARCMYDAIRKNEWIGKMPIVFNK</sequence>
<dbReference type="GO" id="GO:0042602">
    <property type="term" value="F:riboflavin reductase (NADPH) activity"/>
    <property type="evidence" value="ECO:0007669"/>
    <property type="project" value="TreeGrafter"/>
</dbReference>
<dbReference type="InterPro" id="IPR016040">
    <property type="entry name" value="NAD(P)-bd_dom"/>
</dbReference>
<dbReference type="InterPro" id="IPR036291">
    <property type="entry name" value="NAD(P)-bd_dom_sf"/>
</dbReference>
<evidence type="ECO:0000313" key="3">
    <source>
        <dbReference type="Proteomes" id="UP001178277"/>
    </source>
</evidence>
<dbReference type="PANTHER" id="PTHR43355">
    <property type="entry name" value="FLAVIN REDUCTASE (NADPH)"/>
    <property type="match status" value="1"/>
</dbReference>
<protein>
    <submittedName>
        <fullName evidence="2">NAD(P)H-binding protein</fullName>
    </submittedName>
</protein>
<evidence type="ECO:0000313" key="2">
    <source>
        <dbReference type="EMBL" id="MDP1418893.1"/>
    </source>
</evidence>
<dbReference type="GO" id="GO:0004074">
    <property type="term" value="F:biliverdin reductase [NAD(P)H] activity"/>
    <property type="evidence" value="ECO:0007669"/>
    <property type="project" value="TreeGrafter"/>
</dbReference>
<comment type="caution">
    <text evidence="2">The sequence shown here is derived from an EMBL/GenBank/DDBJ whole genome shotgun (WGS) entry which is preliminary data.</text>
</comment>
<proteinExistence type="predicted"/>
<organism evidence="2 3">
    <name type="scientific">Peribacillus simplex</name>
    <dbReference type="NCBI Taxonomy" id="1478"/>
    <lineage>
        <taxon>Bacteria</taxon>
        <taxon>Bacillati</taxon>
        <taxon>Bacillota</taxon>
        <taxon>Bacilli</taxon>
        <taxon>Bacillales</taxon>
        <taxon>Bacillaceae</taxon>
        <taxon>Peribacillus</taxon>
    </lineage>
</organism>
<dbReference type="Pfam" id="PF13460">
    <property type="entry name" value="NAD_binding_10"/>
    <property type="match status" value="1"/>
</dbReference>
<reference evidence="2" key="1">
    <citation type="submission" date="2023-07" db="EMBL/GenBank/DDBJ databases">
        <title>Murine gut Bacillus species.</title>
        <authorList>
            <person name="Gutman E."/>
            <person name="Hashuel R."/>
            <person name="Litvak Y."/>
        </authorList>
    </citation>
    <scope>NUCLEOTIDE SEQUENCE</scope>
    <source>
        <strain evidence="2">RU283</strain>
    </source>
</reference>
<dbReference type="RefSeq" id="WP_305160197.1">
    <property type="nucleotide sequence ID" value="NZ_JAUUTP010000009.1"/>
</dbReference>
<dbReference type="AlphaFoldDB" id="A0AA90NTI9"/>
<dbReference type="InterPro" id="IPR051606">
    <property type="entry name" value="Polyketide_Oxido-like"/>
</dbReference>
<evidence type="ECO:0000259" key="1">
    <source>
        <dbReference type="Pfam" id="PF13460"/>
    </source>
</evidence>
<feature type="domain" description="NAD(P)-binding" evidence="1">
    <location>
        <begin position="7"/>
        <end position="200"/>
    </location>
</feature>
<dbReference type="Gene3D" id="3.40.50.720">
    <property type="entry name" value="NAD(P)-binding Rossmann-like Domain"/>
    <property type="match status" value="1"/>
</dbReference>
<dbReference type="SUPFAM" id="SSF51735">
    <property type="entry name" value="NAD(P)-binding Rossmann-fold domains"/>
    <property type="match status" value="1"/>
</dbReference>